<gene>
    <name evidence="1" type="ORF">UCDDA912_g04602</name>
</gene>
<dbReference type="AlphaFoldDB" id="A0A0G2HK82"/>
<organism evidence="1 2">
    <name type="scientific">Diaporthe ampelina</name>
    <dbReference type="NCBI Taxonomy" id="1214573"/>
    <lineage>
        <taxon>Eukaryota</taxon>
        <taxon>Fungi</taxon>
        <taxon>Dikarya</taxon>
        <taxon>Ascomycota</taxon>
        <taxon>Pezizomycotina</taxon>
        <taxon>Sordariomycetes</taxon>
        <taxon>Sordariomycetidae</taxon>
        <taxon>Diaporthales</taxon>
        <taxon>Diaporthaceae</taxon>
        <taxon>Diaporthe</taxon>
    </lineage>
</organism>
<dbReference type="PANTHER" id="PTHR43667:SF2">
    <property type="entry name" value="FATTY ACID C-METHYL TRANSFERASE"/>
    <property type="match status" value="1"/>
</dbReference>
<proteinExistence type="predicted"/>
<dbReference type="PANTHER" id="PTHR43667">
    <property type="entry name" value="CYCLOPROPANE-FATTY-ACYL-PHOSPHOLIPID SYNTHASE"/>
    <property type="match status" value="1"/>
</dbReference>
<reference evidence="1 2" key="2">
    <citation type="submission" date="2015-05" db="EMBL/GenBank/DDBJ databases">
        <authorList>
            <person name="Morales-Cruz A."/>
            <person name="Amrine K.C."/>
            <person name="Cantu D."/>
        </authorList>
    </citation>
    <scope>NUCLEOTIDE SEQUENCE [LARGE SCALE GENOMIC DNA]</scope>
    <source>
        <strain evidence="1">DA912</strain>
    </source>
</reference>
<dbReference type="EMBL" id="LCUC01000161">
    <property type="protein sequence ID" value="KKY35433.1"/>
    <property type="molecule type" value="Genomic_DNA"/>
</dbReference>
<dbReference type="OrthoDB" id="8300214at2759"/>
<dbReference type="InterPro" id="IPR029063">
    <property type="entry name" value="SAM-dependent_MTases_sf"/>
</dbReference>
<evidence type="ECO:0000313" key="1">
    <source>
        <dbReference type="EMBL" id="KKY35433.1"/>
    </source>
</evidence>
<comment type="caution">
    <text evidence="1">The sequence shown here is derived from an EMBL/GenBank/DDBJ whole genome shotgun (WGS) entry which is preliminary data.</text>
</comment>
<protein>
    <submittedName>
        <fullName evidence="1">Putative cyclopropane-fatty-acyl-phospholipid synthase</fullName>
    </submittedName>
</protein>
<dbReference type="Pfam" id="PF02353">
    <property type="entry name" value="CMAS"/>
    <property type="match status" value="1"/>
</dbReference>
<sequence>MPEGRHEAYSKSEDFINHYIFPGGYLPSITQLIDHISKESEGTLVVEKVDNIGGHYAKTLRLWRESFMNNFESKIRPALLKKHGDMTEEGVAVFRRKWEYYFRYCEAGFLAKTLGDVIISVGRDGAMELMEGIPK</sequence>
<dbReference type="SUPFAM" id="SSF53335">
    <property type="entry name" value="S-adenosyl-L-methionine-dependent methyltransferases"/>
    <property type="match status" value="1"/>
</dbReference>
<name>A0A0G2HK82_9PEZI</name>
<dbReference type="Gene3D" id="3.40.50.150">
    <property type="entry name" value="Vaccinia Virus protein VP39"/>
    <property type="match status" value="1"/>
</dbReference>
<reference evidence="1 2" key="1">
    <citation type="submission" date="2015-05" db="EMBL/GenBank/DDBJ databases">
        <title>Distinctive expansion of gene families associated with plant cell wall degradation and secondary metabolism in the genomes of grapevine trunk pathogens.</title>
        <authorList>
            <person name="Lawrence D.P."/>
            <person name="Travadon R."/>
            <person name="Rolshausen P.E."/>
            <person name="Baumgartner K."/>
        </authorList>
    </citation>
    <scope>NUCLEOTIDE SEQUENCE [LARGE SCALE GENOMIC DNA]</scope>
    <source>
        <strain evidence="1">DA912</strain>
    </source>
</reference>
<evidence type="ECO:0000313" key="2">
    <source>
        <dbReference type="Proteomes" id="UP000034680"/>
    </source>
</evidence>
<accession>A0A0G2HK82</accession>
<dbReference type="STRING" id="1214573.A0A0G2HK82"/>
<keyword evidence="2" id="KW-1185">Reference proteome</keyword>
<dbReference type="InterPro" id="IPR050723">
    <property type="entry name" value="CFA/CMAS"/>
</dbReference>
<dbReference type="Proteomes" id="UP000034680">
    <property type="component" value="Unassembled WGS sequence"/>
</dbReference>